<dbReference type="OMA" id="IEPFHVM"/>
<dbReference type="eggNOG" id="KOG0257">
    <property type="taxonomic scope" value="Eukaryota"/>
</dbReference>
<dbReference type="STRING" id="554065.E1Z4X7"/>
<dbReference type="InterPro" id="IPR015424">
    <property type="entry name" value="PyrdxlP-dep_Trfase"/>
</dbReference>
<dbReference type="FunFam" id="3.40.640.10:FF:000033">
    <property type="entry name" value="Aspartate aminotransferase"/>
    <property type="match status" value="1"/>
</dbReference>
<evidence type="ECO:0000256" key="4">
    <source>
        <dbReference type="ARBA" id="ARBA00022679"/>
    </source>
</evidence>
<evidence type="ECO:0000313" key="8">
    <source>
        <dbReference type="Proteomes" id="UP000008141"/>
    </source>
</evidence>
<dbReference type="PANTHER" id="PTHR46383:SF1">
    <property type="entry name" value="ASPARTATE AMINOTRANSFERASE"/>
    <property type="match status" value="1"/>
</dbReference>
<dbReference type="GO" id="GO:0004069">
    <property type="term" value="F:L-aspartate:2-oxoglutarate aminotransferase activity"/>
    <property type="evidence" value="ECO:0007669"/>
    <property type="project" value="UniProtKB-ARBA"/>
</dbReference>
<dbReference type="AlphaFoldDB" id="E1Z4X7"/>
<dbReference type="Proteomes" id="UP000008141">
    <property type="component" value="Unassembled WGS sequence"/>
</dbReference>
<dbReference type="SUPFAM" id="SSF53383">
    <property type="entry name" value="PLP-dependent transferases"/>
    <property type="match status" value="1"/>
</dbReference>
<evidence type="ECO:0000313" key="7">
    <source>
        <dbReference type="EMBL" id="EFN59424.1"/>
    </source>
</evidence>
<dbReference type="GO" id="GO:0033854">
    <property type="term" value="F:glutamate-prephenate aminotransferase activity"/>
    <property type="evidence" value="ECO:0007669"/>
    <property type="project" value="UniProtKB-ARBA"/>
</dbReference>
<name>E1Z4X7_CHLVA</name>
<evidence type="ECO:0000256" key="5">
    <source>
        <dbReference type="ARBA" id="ARBA00022898"/>
    </source>
</evidence>
<dbReference type="GO" id="GO:0009095">
    <property type="term" value="P:aromatic amino acid family biosynthetic process, prephenate pathway"/>
    <property type="evidence" value="ECO:0007669"/>
    <property type="project" value="UniProtKB-ARBA"/>
</dbReference>
<dbReference type="InterPro" id="IPR004838">
    <property type="entry name" value="NHTrfase_class1_PyrdxlP-BS"/>
</dbReference>
<comment type="cofactor">
    <cofactor evidence="1">
        <name>pyridoxal 5'-phosphate</name>
        <dbReference type="ChEBI" id="CHEBI:597326"/>
    </cofactor>
</comment>
<dbReference type="FunCoup" id="E1Z4X7">
    <property type="interactions" value="542"/>
</dbReference>
<dbReference type="CDD" id="cd00609">
    <property type="entry name" value="AAT_like"/>
    <property type="match status" value="1"/>
</dbReference>
<organism evidence="8">
    <name type="scientific">Chlorella variabilis</name>
    <name type="common">Green alga</name>
    <dbReference type="NCBI Taxonomy" id="554065"/>
    <lineage>
        <taxon>Eukaryota</taxon>
        <taxon>Viridiplantae</taxon>
        <taxon>Chlorophyta</taxon>
        <taxon>core chlorophytes</taxon>
        <taxon>Trebouxiophyceae</taxon>
        <taxon>Chlorellales</taxon>
        <taxon>Chlorellaceae</taxon>
        <taxon>Chlorella clade</taxon>
        <taxon>Chlorella</taxon>
    </lineage>
</organism>
<dbReference type="InterPro" id="IPR015422">
    <property type="entry name" value="PyrdxlP-dep_Trfase_small"/>
</dbReference>
<gene>
    <name evidence="7" type="ORF">CHLNCDRAFT_48481</name>
</gene>
<protein>
    <recommendedName>
        <fullName evidence="6">Aminotransferase class I/classII large domain-containing protein</fullName>
    </recommendedName>
</protein>
<dbReference type="RefSeq" id="XP_005851526.1">
    <property type="nucleotide sequence ID" value="XM_005851464.1"/>
</dbReference>
<reference evidence="7 8" key="1">
    <citation type="journal article" date="2010" name="Plant Cell">
        <title>The Chlorella variabilis NC64A genome reveals adaptation to photosymbiosis, coevolution with viruses, and cryptic sex.</title>
        <authorList>
            <person name="Blanc G."/>
            <person name="Duncan G."/>
            <person name="Agarkova I."/>
            <person name="Borodovsky M."/>
            <person name="Gurnon J."/>
            <person name="Kuo A."/>
            <person name="Lindquist E."/>
            <person name="Lucas S."/>
            <person name="Pangilinan J."/>
            <person name="Polle J."/>
            <person name="Salamov A."/>
            <person name="Terry A."/>
            <person name="Yamada T."/>
            <person name="Dunigan D.D."/>
            <person name="Grigoriev I.V."/>
            <person name="Claverie J.M."/>
            <person name="Van Etten J.L."/>
        </authorList>
    </citation>
    <scope>NUCLEOTIDE SEQUENCE [LARGE SCALE GENOMIC DNA]</scope>
    <source>
        <strain evidence="7 8">NC64A</strain>
    </source>
</reference>
<evidence type="ECO:0000256" key="3">
    <source>
        <dbReference type="ARBA" id="ARBA00022576"/>
    </source>
</evidence>
<dbReference type="GO" id="GO:0030170">
    <property type="term" value="F:pyridoxal phosphate binding"/>
    <property type="evidence" value="ECO:0007669"/>
    <property type="project" value="InterPro"/>
</dbReference>
<feature type="domain" description="Aminotransferase class I/classII large" evidence="6">
    <location>
        <begin position="43"/>
        <end position="439"/>
    </location>
</feature>
<dbReference type="InterPro" id="IPR050596">
    <property type="entry name" value="AspAT/PAT-like"/>
</dbReference>
<dbReference type="PROSITE" id="PS00105">
    <property type="entry name" value="AA_TRANSFER_CLASS_1"/>
    <property type="match status" value="1"/>
</dbReference>
<dbReference type="Gene3D" id="3.40.640.10">
    <property type="entry name" value="Type I PLP-dependent aspartate aminotransferase-like (Major domain)"/>
    <property type="match status" value="1"/>
</dbReference>
<dbReference type="GO" id="GO:0033853">
    <property type="term" value="F:aspartate-prephenate aminotransferase activity"/>
    <property type="evidence" value="ECO:0007669"/>
    <property type="project" value="UniProtKB-ARBA"/>
</dbReference>
<keyword evidence="4" id="KW-0808">Transferase</keyword>
<sequence length="452" mass="47866">MAASHTAAAPVDTTLNPRVAALKPSKTMALTDLATKLKEEGADIIGLAAGEPDFDTPAPIVEAGVEALRLGLTRYTPNTGTSALRKAVCAKLEAENGVRYDPDQIVVSNGAKQCIWQALLAVCAPEDEVIIPAPFWVSYPEMARLAGATPVIVEATPQEGFKLTPASLRAALRPRSRLLILCTPSNPTGAVYTREELEALAEVVAEHPRLLVLSDEIYEYIVYRPAAHHSFAALPGMYERTLTVNGFSKAYAMTGWRLGYLAAPRHFAKAAAVIQSQSTSGASSIAQHAAVAALGMGPQGGPLVQDMIAAFEQRRDFVTQRLQQIPGVGLAAPQGAFYVMPEVAAFVGPGVEARGWGPVEDVDALCRCRTHSSPPACLAPPCACLPAPHPFHLSFLFCRYLIETANVALVPGDAFGAPSCIRISYAASMETLEKALDRVAAALALGNFTRAG</sequence>
<dbReference type="GeneID" id="17358798"/>
<dbReference type="InterPro" id="IPR004839">
    <property type="entry name" value="Aminotransferase_I/II_large"/>
</dbReference>
<dbReference type="Pfam" id="PF00155">
    <property type="entry name" value="Aminotran_1_2"/>
    <property type="match status" value="1"/>
</dbReference>
<evidence type="ECO:0000259" key="6">
    <source>
        <dbReference type="Pfam" id="PF00155"/>
    </source>
</evidence>
<accession>E1Z4X7</accession>
<dbReference type="InterPro" id="IPR015421">
    <property type="entry name" value="PyrdxlP-dep_Trfase_major"/>
</dbReference>
<dbReference type="InParanoid" id="E1Z4X7"/>
<evidence type="ECO:0000256" key="2">
    <source>
        <dbReference type="ARBA" id="ARBA00007441"/>
    </source>
</evidence>
<dbReference type="EMBL" id="GL433836">
    <property type="protein sequence ID" value="EFN59424.1"/>
    <property type="molecule type" value="Genomic_DNA"/>
</dbReference>
<keyword evidence="8" id="KW-1185">Reference proteome</keyword>
<comment type="similarity">
    <text evidence="2">Belongs to the class-I pyridoxal-phosphate-dependent aminotransferase family.</text>
</comment>
<dbReference type="PANTHER" id="PTHR46383">
    <property type="entry name" value="ASPARTATE AMINOTRANSFERASE"/>
    <property type="match status" value="1"/>
</dbReference>
<dbReference type="OrthoDB" id="2414662at2759"/>
<keyword evidence="5" id="KW-0663">Pyridoxal phosphate</keyword>
<dbReference type="Gene3D" id="3.90.1150.10">
    <property type="entry name" value="Aspartate Aminotransferase, domain 1"/>
    <property type="match status" value="2"/>
</dbReference>
<evidence type="ECO:0000256" key="1">
    <source>
        <dbReference type="ARBA" id="ARBA00001933"/>
    </source>
</evidence>
<keyword evidence="3" id="KW-0032">Aminotransferase</keyword>
<proteinExistence type="inferred from homology"/>
<dbReference type="KEGG" id="cvr:CHLNCDRAFT_48481"/>